<accession>A0A379FYM2</accession>
<dbReference type="EMBL" id="UGUA01000001">
    <property type="protein sequence ID" value="SUC33767.1"/>
    <property type="molecule type" value="Genomic_DNA"/>
</dbReference>
<dbReference type="OrthoDB" id="9956472at2"/>
<proteinExistence type="predicted"/>
<gene>
    <name evidence="1" type="ORF">NCTC12026_00088</name>
</gene>
<evidence type="ECO:0000313" key="1">
    <source>
        <dbReference type="EMBL" id="SUC33767.1"/>
    </source>
</evidence>
<dbReference type="AlphaFoldDB" id="A0A379FYM2"/>
<organism evidence="1 2">
    <name type="scientific">Providencia rustigianii</name>
    <dbReference type="NCBI Taxonomy" id="158850"/>
    <lineage>
        <taxon>Bacteria</taxon>
        <taxon>Pseudomonadati</taxon>
        <taxon>Pseudomonadota</taxon>
        <taxon>Gammaproteobacteria</taxon>
        <taxon>Enterobacterales</taxon>
        <taxon>Morganellaceae</taxon>
        <taxon>Providencia</taxon>
    </lineage>
</organism>
<reference evidence="1 2" key="1">
    <citation type="submission" date="2018-06" db="EMBL/GenBank/DDBJ databases">
        <authorList>
            <consortium name="Pathogen Informatics"/>
            <person name="Doyle S."/>
        </authorList>
    </citation>
    <scope>NUCLEOTIDE SEQUENCE [LARGE SCALE GENOMIC DNA]</scope>
    <source>
        <strain evidence="1 2">NCTC12026</strain>
    </source>
</reference>
<evidence type="ECO:0000313" key="2">
    <source>
        <dbReference type="Proteomes" id="UP000255129"/>
    </source>
</evidence>
<dbReference type="GeneID" id="89492379"/>
<sequence>MSVTAIEKDSARAVKKIMTSFASTIGNSKKEALCWGVKTSPEMQLEIATVLAKTVTEIGGDKIRGVMVLAQQAKMVGNRTPELKAIPKSHVVYIPNAESWRQDSLLQVILQSSQAGCKAMIGFSTPSKLSLGIYQFLVTKQITDGIVTDWAINMDMPICDIQ</sequence>
<protein>
    <submittedName>
        <fullName evidence="1">Uncharacterized protein</fullName>
    </submittedName>
</protein>
<name>A0A379FYM2_9GAMM</name>
<dbReference type="RefSeq" id="WP_011039845.1">
    <property type="nucleotide sequence ID" value="NZ_UGUA01000001.1"/>
</dbReference>
<dbReference type="Proteomes" id="UP000255129">
    <property type="component" value="Unassembled WGS sequence"/>
</dbReference>